<feature type="transmembrane region" description="Helical" evidence="1">
    <location>
        <begin position="21"/>
        <end position="44"/>
    </location>
</feature>
<evidence type="ECO:0000313" key="3">
    <source>
        <dbReference type="Proteomes" id="UP000632377"/>
    </source>
</evidence>
<dbReference type="EMBL" id="JAESWC010000002">
    <property type="protein sequence ID" value="MBL4935733.1"/>
    <property type="molecule type" value="Genomic_DNA"/>
</dbReference>
<evidence type="ECO:0000256" key="1">
    <source>
        <dbReference type="SAM" id="Phobius"/>
    </source>
</evidence>
<organism evidence="2 3">
    <name type="scientific">Clostridium rhizosphaerae</name>
    <dbReference type="NCBI Taxonomy" id="2803861"/>
    <lineage>
        <taxon>Bacteria</taxon>
        <taxon>Bacillati</taxon>
        <taxon>Bacillota</taxon>
        <taxon>Clostridia</taxon>
        <taxon>Eubacteriales</taxon>
        <taxon>Clostridiaceae</taxon>
        <taxon>Clostridium</taxon>
    </lineage>
</organism>
<dbReference type="RefSeq" id="WP_202748324.1">
    <property type="nucleotide sequence ID" value="NZ_JAESWC010000002.1"/>
</dbReference>
<sequence>MSKKSYCCKQENNCCENKGTFLGLGNCCCDFPTLIILILIILQFNRKGGYGVVSPVVTGGDECGAPAPIAPTFLGGYGSIDNSILFIIALFFLSCCNPCRR</sequence>
<gene>
    <name evidence="2" type="ORF">JK636_08175</name>
</gene>
<reference evidence="2 3" key="1">
    <citation type="submission" date="2021-01" db="EMBL/GenBank/DDBJ databases">
        <title>Genome public.</title>
        <authorList>
            <person name="Liu C."/>
            <person name="Sun Q."/>
        </authorList>
    </citation>
    <scope>NUCLEOTIDE SEQUENCE [LARGE SCALE GENOMIC DNA]</scope>
    <source>
        <strain evidence="2 3">YIM B02515</strain>
    </source>
</reference>
<proteinExistence type="predicted"/>
<protein>
    <submittedName>
        <fullName evidence="2">Uncharacterized protein</fullName>
    </submittedName>
</protein>
<keyword evidence="1" id="KW-0472">Membrane</keyword>
<dbReference type="Proteomes" id="UP000632377">
    <property type="component" value="Unassembled WGS sequence"/>
</dbReference>
<evidence type="ECO:0000313" key="2">
    <source>
        <dbReference type="EMBL" id="MBL4935733.1"/>
    </source>
</evidence>
<keyword evidence="1" id="KW-0812">Transmembrane</keyword>
<keyword evidence="1" id="KW-1133">Transmembrane helix</keyword>
<name>A0ABS1T8R5_9CLOT</name>
<keyword evidence="3" id="KW-1185">Reference proteome</keyword>
<feature type="transmembrane region" description="Helical" evidence="1">
    <location>
        <begin position="83"/>
        <end position="99"/>
    </location>
</feature>
<comment type="caution">
    <text evidence="2">The sequence shown here is derived from an EMBL/GenBank/DDBJ whole genome shotgun (WGS) entry which is preliminary data.</text>
</comment>
<accession>A0ABS1T8R5</accession>